<feature type="region of interest" description="Disordered" evidence="1">
    <location>
        <begin position="77"/>
        <end position="162"/>
    </location>
</feature>
<keyword evidence="2" id="KW-1133">Transmembrane helix</keyword>
<evidence type="ECO:0000256" key="1">
    <source>
        <dbReference type="SAM" id="MobiDB-lite"/>
    </source>
</evidence>
<keyword evidence="4" id="KW-1185">Reference proteome</keyword>
<feature type="compositionally biased region" description="Basic and acidic residues" evidence="1">
    <location>
        <begin position="147"/>
        <end position="162"/>
    </location>
</feature>
<proteinExistence type="predicted"/>
<dbReference type="Proteomes" id="UP000800035">
    <property type="component" value="Unassembled WGS sequence"/>
</dbReference>
<accession>A0A6A5TEA1</accession>
<evidence type="ECO:0000313" key="3">
    <source>
        <dbReference type="EMBL" id="KAF1950941.1"/>
    </source>
</evidence>
<feature type="transmembrane region" description="Helical" evidence="2">
    <location>
        <begin position="305"/>
        <end position="326"/>
    </location>
</feature>
<protein>
    <submittedName>
        <fullName evidence="3">Uncharacterized protein</fullName>
    </submittedName>
</protein>
<name>A0A6A5TEA1_9PLEO</name>
<organism evidence="3 4">
    <name type="scientific">Byssothecium circinans</name>
    <dbReference type="NCBI Taxonomy" id="147558"/>
    <lineage>
        <taxon>Eukaryota</taxon>
        <taxon>Fungi</taxon>
        <taxon>Dikarya</taxon>
        <taxon>Ascomycota</taxon>
        <taxon>Pezizomycotina</taxon>
        <taxon>Dothideomycetes</taxon>
        <taxon>Pleosporomycetidae</taxon>
        <taxon>Pleosporales</taxon>
        <taxon>Massarineae</taxon>
        <taxon>Massarinaceae</taxon>
        <taxon>Byssothecium</taxon>
    </lineage>
</organism>
<dbReference type="AlphaFoldDB" id="A0A6A5TEA1"/>
<gene>
    <name evidence="3" type="ORF">CC80DRAFT_539303</name>
</gene>
<dbReference type="OrthoDB" id="3801523at2759"/>
<keyword evidence="2" id="KW-0472">Membrane</keyword>
<sequence length="352" mass="38357">MAAPSPIMPHGDFNPFAAPSDNENHGEIHVITHECLEGDALRCVIKPVPTNVLLEPEDYVRVGDILRLLQEIEDANAKNDDDTTSPTTTSSTETRPYWTGTAKTILATPSEPARSLVTSAPAPVTTFPAERTGKDRMPDKNINNSGDNKKSEHAGSESEVHRVKDGPLRGYWGNLFGRAAPVEAVEVDAIASEEDTDDDIDTEPTDLDERSISIAEILSDDKLRAILNSKIAHHAKREFHLSDNVAHILLGDDQTLNPNSKLVKTLKLVARGVDANVIAPPPAMQTQKVTGQTEVHYDTAEQTRLAVAAFALVPLTLVIVAASLVVHHRWVKKMLKKAETDREVEMVKGDGC</sequence>
<dbReference type="EMBL" id="ML977021">
    <property type="protein sequence ID" value="KAF1950941.1"/>
    <property type="molecule type" value="Genomic_DNA"/>
</dbReference>
<feature type="compositionally biased region" description="Low complexity" evidence="1">
    <location>
        <begin position="84"/>
        <end position="94"/>
    </location>
</feature>
<feature type="region of interest" description="Disordered" evidence="1">
    <location>
        <begin position="1"/>
        <end position="21"/>
    </location>
</feature>
<reference evidence="3" key="1">
    <citation type="journal article" date="2020" name="Stud. Mycol.">
        <title>101 Dothideomycetes genomes: a test case for predicting lifestyles and emergence of pathogens.</title>
        <authorList>
            <person name="Haridas S."/>
            <person name="Albert R."/>
            <person name="Binder M."/>
            <person name="Bloem J."/>
            <person name="Labutti K."/>
            <person name="Salamov A."/>
            <person name="Andreopoulos B."/>
            <person name="Baker S."/>
            <person name="Barry K."/>
            <person name="Bills G."/>
            <person name="Bluhm B."/>
            <person name="Cannon C."/>
            <person name="Castanera R."/>
            <person name="Culley D."/>
            <person name="Daum C."/>
            <person name="Ezra D."/>
            <person name="Gonzalez J."/>
            <person name="Henrissat B."/>
            <person name="Kuo A."/>
            <person name="Liang C."/>
            <person name="Lipzen A."/>
            <person name="Lutzoni F."/>
            <person name="Magnuson J."/>
            <person name="Mondo S."/>
            <person name="Nolan M."/>
            <person name="Ohm R."/>
            <person name="Pangilinan J."/>
            <person name="Park H.-J."/>
            <person name="Ramirez L."/>
            <person name="Alfaro M."/>
            <person name="Sun H."/>
            <person name="Tritt A."/>
            <person name="Yoshinaga Y."/>
            <person name="Zwiers L.-H."/>
            <person name="Turgeon B."/>
            <person name="Goodwin S."/>
            <person name="Spatafora J."/>
            <person name="Crous P."/>
            <person name="Grigoriev I."/>
        </authorList>
    </citation>
    <scope>NUCLEOTIDE SEQUENCE</scope>
    <source>
        <strain evidence="3">CBS 675.92</strain>
    </source>
</reference>
<evidence type="ECO:0000313" key="4">
    <source>
        <dbReference type="Proteomes" id="UP000800035"/>
    </source>
</evidence>
<evidence type="ECO:0000256" key="2">
    <source>
        <dbReference type="SAM" id="Phobius"/>
    </source>
</evidence>
<keyword evidence="2" id="KW-0812">Transmembrane</keyword>